<name>K0T3F4_THAOC</name>
<feature type="domain" description="MYND-type" evidence="5">
    <location>
        <begin position="81"/>
        <end position="120"/>
    </location>
</feature>
<organism evidence="6 7">
    <name type="scientific">Thalassiosira oceanica</name>
    <name type="common">Marine diatom</name>
    <dbReference type="NCBI Taxonomy" id="159749"/>
    <lineage>
        <taxon>Eukaryota</taxon>
        <taxon>Sar</taxon>
        <taxon>Stramenopiles</taxon>
        <taxon>Ochrophyta</taxon>
        <taxon>Bacillariophyta</taxon>
        <taxon>Coscinodiscophyceae</taxon>
        <taxon>Thalassiosirophycidae</taxon>
        <taxon>Thalassiosirales</taxon>
        <taxon>Thalassiosiraceae</taxon>
        <taxon>Thalassiosira</taxon>
    </lineage>
</organism>
<accession>K0T3F4</accession>
<dbReference type="EMBL" id="AGNL01006957">
    <property type="protein sequence ID" value="EJK71654.1"/>
    <property type="molecule type" value="Genomic_DNA"/>
</dbReference>
<dbReference type="InterPro" id="IPR002893">
    <property type="entry name" value="Znf_MYND"/>
</dbReference>
<keyword evidence="2 4" id="KW-0863">Zinc-finger</keyword>
<evidence type="ECO:0000256" key="3">
    <source>
        <dbReference type="ARBA" id="ARBA00022833"/>
    </source>
</evidence>
<evidence type="ECO:0000313" key="7">
    <source>
        <dbReference type="Proteomes" id="UP000266841"/>
    </source>
</evidence>
<dbReference type="AlphaFoldDB" id="K0T3F4"/>
<dbReference type="Proteomes" id="UP000266841">
    <property type="component" value="Unassembled WGS sequence"/>
</dbReference>
<proteinExistence type="predicted"/>
<keyword evidence="3" id="KW-0862">Zinc</keyword>
<keyword evidence="1" id="KW-0479">Metal-binding</keyword>
<evidence type="ECO:0000256" key="1">
    <source>
        <dbReference type="ARBA" id="ARBA00022723"/>
    </source>
</evidence>
<keyword evidence="7" id="KW-1185">Reference proteome</keyword>
<evidence type="ECO:0000313" key="6">
    <source>
        <dbReference type="EMBL" id="EJK71654.1"/>
    </source>
</evidence>
<comment type="caution">
    <text evidence="6">The sequence shown here is derived from an EMBL/GenBank/DDBJ whole genome shotgun (WGS) entry which is preliminary data.</text>
</comment>
<protein>
    <recommendedName>
        <fullName evidence="5">MYND-type domain-containing protein</fullName>
    </recommendedName>
</protein>
<dbReference type="SUPFAM" id="SSF144232">
    <property type="entry name" value="HIT/MYND zinc finger-like"/>
    <property type="match status" value="1"/>
</dbReference>
<dbReference type="Pfam" id="PF01753">
    <property type="entry name" value="zf-MYND"/>
    <property type="match status" value="1"/>
</dbReference>
<reference evidence="6 7" key="1">
    <citation type="journal article" date="2012" name="Genome Biol.">
        <title>Genome and low-iron response of an oceanic diatom adapted to chronic iron limitation.</title>
        <authorList>
            <person name="Lommer M."/>
            <person name="Specht M."/>
            <person name="Roy A.S."/>
            <person name="Kraemer L."/>
            <person name="Andreson R."/>
            <person name="Gutowska M.A."/>
            <person name="Wolf J."/>
            <person name="Bergner S.V."/>
            <person name="Schilhabel M.B."/>
            <person name="Klostermeier U.C."/>
            <person name="Beiko R.G."/>
            <person name="Rosenstiel P."/>
            <person name="Hippler M."/>
            <person name="Laroche J."/>
        </authorList>
    </citation>
    <scope>NUCLEOTIDE SEQUENCE [LARGE SCALE GENOMIC DNA]</scope>
    <source>
        <strain evidence="6 7">CCMP1005</strain>
    </source>
</reference>
<evidence type="ECO:0000256" key="2">
    <source>
        <dbReference type="ARBA" id="ARBA00022771"/>
    </source>
</evidence>
<gene>
    <name evidence="6" type="ORF">THAOC_06883</name>
</gene>
<dbReference type="GO" id="GO:0008270">
    <property type="term" value="F:zinc ion binding"/>
    <property type="evidence" value="ECO:0007669"/>
    <property type="project" value="UniProtKB-KW"/>
</dbReference>
<evidence type="ECO:0000259" key="5">
    <source>
        <dbReference type="PROSITE" id="PS50865"/>
    </source>
</evidence>
<sequence>MDYDQAVFVHCHQAINATPIATKPSPAKPSETLNGVTSKFKSSGCARAGGRSDLYPRTTIRMSSQGQKYKHASIAGGVDVCDGCGKQDDGTLEFCTGCHLAMYCGKHCQKKSWKKHKKICCKSNNDRDLMIQKIKNKWRFRQGPKETEGGSSLNVLAHQICYNNFAPHPSRLSTMQRGLFIRHLNGVHSDNDVWNLAEIHPYDAFKHPDWVVDWGESH</sequence>
<dbReference type="PROSITE" id="PS50865">
    <property type="entry name" value="ZF_MYND_2"/>
    <property type="match status" value="1"/>
</dbReference>
<dbReference type="Gene3D" id="6.10.140.2220">
    <property type="match status" value="1"/>
</dbReference>
<evidence type="ECO:0000256" key="4">
    <source>
        <dbReference type="PROSITE-ProRule" id="PRU00134"/>
    </source>
</evidence>